<evidence type="ECO:0000256" key="12">
    <source>
        <dbReference type="ARBA" id="ARBA00022801"/>
    </source>
</evidence>
<feature type="binding site" description="in dimeric form" evidence="19">
    <location>
        <position position="269"/>
    </location>
    <ligand>
        <name>Ca(2+)</name>
        <dbReference type="ChEBI" id="CHEBI:29108"/>
        <label>1</label>
    </ligand>
</feature>
<evidence type="ECO:0000256" key="11">
    <source>
        <dbReference type="ARBA" id="ARBA00022729"/>
    </source>
</evidence>
<reference evidence="21 22" key="1">
    <citation type="journal article" date="2014" name="Genome Announc.">
        <title>Draft Genome Sequence of Lysobacter capsici AZ78, a Bacterium Antagonistic to Plant-Pathogenic Oomycetes.</title>
        <authorList>
            <person name="Puopolo G."/>
            <person name="Sonego P."/>
            <person name="Engelen K."/>
            <person name="Pertot I."/>
        </authorList>
    </citation>
    <scope>NUCLEOTIDE SEQUENCE [LARGE SCALE GENOMIC DNA]</scope>
    <source>
        <strain evidence="21 22">AZ78</strain>
    </source>
</reference>
<evidence type="ECO:0000256" key="4">
    <source>
        <dbReference type="ARBA" id="ARBA00011702"/>
    </source>
</evidence>
<dbReference type="Pfam" id="PF02253">
    <property type="entry name" value="PLA1"/>
    <property type="match status" value="1"/>
</dbReference>
<feature type="active site" description="Proton acceptor" evidence="18">
    <location>
        <position position="259"/>
    </location>
</feature>
<dbReference type="InterPro" id="IPR003187">
    <property type="entry name" value="PLipase_A1"/>
</dbReference>
<feature type="active site" description="Nucleophile" evidence="18">
    <location>
        <position position="261"/>
    </location>
</feature>
<comment type="catalytic activity">
    <reaction evidence="2 20">
        <text>a 1,2-diacyl-sn-glycero-3-phosphocholine + H2O = a 1-acyl-sn-glycero-3-phosphocholine + a fatty acid + H(+)</text>
        <dbReference type="Rhea" id="RHEA:15801"/>
        <dbReference type="ChEBI" id="CHEBI:15377"/>
        <dbReference type="ChEBI" id="CHEBI:15378"/>
        <dbReference type="ChEBI" id="CHEBI:28868"/>
        <dbReference type="ChEBI" id="CHEBI:57643"/>
        <dbReference type="ChEBI" id="CHEBI:58168"/>
        <dbReference type="EC" id="3.1.1.4"/>
    </reaction>
</comment>
<dbReference type="EC" id="3.1.1.4" evidence="6 20"/>
<dbReference type="EC" id="3.1.1.32" evidence="5 20"/>
<dbReference type="OrthoDB" id="188433at2"/>
<evidence type="ECO:0000256" key="7">
    <source>
        <dbReference type="ARBA" id="ARBA00021726"/>
    </source>
</evidence>
<dbReference type="SUPFAM" id="SSF56931">
    <property type="entry name" value="Outer membrane phospholipase A (OMPLA)"/>
    <property type="match status" value="1"/>
</dbReference>
<keyword evidence="12 20" id="KW-0378">Hydrolase</keyword>
<keyword evidence="15 20" id="KW-0443">Lipid metabolism</keyword>
<feature type="binding site" description="in dimeric form" evidence="19">
    <location>
        <position position="303"/>
    </location>
    <ligand>
        <name>Ca(2+)</name>
        <dbReference type="ChEBI" id="CHEBI:29108"/>
        <label>1</label>
    </ligand>
</feature>
<dbReference type="Gene3D" id="2.40.230.10">
    <property type="entry name" value="Phospholipase A1"/>
    <property type="match status" value="1"/>
</dbReference>
<dbReference type="PANTHER" id="PTHR40457:SF1">
    <property type="entry name" value="PHOSPHOLIPASE A1"/>
    <property type="match status" value="1"/>
</dbReference>
<evidence type="ECO:0000256" key="8">
    <source>
        <dbReference type="ARBA" id="ARBA00022452"/>
    </source>
</evidence>
<dbReference type="GO" id="GO:0009279">
    <property type="term" value="C:cell outer membrane"/>
    <property type="evidence" value="ECO:0007669"/>
    <property type="project" value="UniProtKB-SubCell"/>
</dbReference>
<feature type="signal peptide" evidence="20">
    <location>
        <begin position="1"/>
        <end position="27"/>
    </location>
</feature>
<comment type="subunit">
    <text evidence="4 20">Homodimer; dimerization is reversible, and the dimeric form is the active one.</text>
</comment>
<comment type="subcellular location">
    <subcellularLocation>
        <location evidence="20">Cell outer membrane</location>
        <topology evidence="20">Multi-pass membrane protein</topology>
    </subcellularLocation>
    <text evidence="20">One of the very few enzymes located there.</text>
</comment>
<dbReference type="AlphaFoldDB" id="A0A120AFR0"/>
<dbReference type="PRINTS" id="PR01486">
    <property type="entry name" value="PHPHLIPASEA1"/>
</dbReference>
<dbReference type="Proteomes" id="UP000023435">
    <property type="component" value="Unassembled WGS sequence"/>
</dbReference>
<dbReference type="GO" id="GO:0004623">
    <property type="term" value="F:phospholipase A2 activity"/>
    <property type="evidence" value="ECO:0007669"/>
    <property type="project" value="UniProtKB-EC"/>
</dbReference>
<evidence type="ECO:0000256" key="13">
    <source>
        <dbReference type="ARBA" id="ARBA00022837"/>
    </source>
</evidence>
<accession>A0A120AFR0</accession>
<dbReference type="PANTHER" id="PTHR40457">
    <property type="entry name" value="PHOSPHOLIPASE A1"/>
    <property type="match status" value="1"/>
</dbReference>
<comment type="cofactor">
    <cofactor evidence="20">
        <name>Ca(2+)</name>
        <dbReference type="ChEBI" id="CHEBI:29108"/>
    </cofactor>
    <text evidence="20">Binds 1 Ca(2+) ion per monomer. In the dimeric form the Ca(2+) is bound by different amino acids with binding of each Ca(2+) shared with ligands coming from each monomer. The Ca(2+) ion may have a role in catalysis.</text>
</comment>
<evidence type="ECO:0000256" key="15">
    <source>
        <dbReference type="ARBA" id="ARBA00023098"/>
    </source>
</evidence>
<keyword evidence="17 20" id="KW-0998">Cell outer membrane</keyword>
<evidence type="ECO:0000256" key="18">
    <source>
        <dbReference type="PIRSR" id="PIRSR603187-1"/>
    </source>
</evidence>
<comment type="caution">
    <text evidence="21">The sequence shown here is derived from an EMBL/GenBank/DDBJ whole genome shotgun (WGS) entry which is preliminary data.</text>
</comment>
<evidence type="ECO:0000256" key="2">
    <source>
        <dbReference type="ARBA" id="ARBA00001604"/>
    </source>
</evidence>
<evidence type="ECO:0000256" key="5">
    <source>
        <dbReference type="ARBA" id="ARBA00013179"/>
    </source>
</evidence>
<keyword evidence="16" id="KW-0472">Membrane</keyword>
<evidence type="ECO:0000256" key="9">
    <source>
        <dbReference type="ARBA" id="ARBA00022692"/>
    </source>
</evidence>
<evidence type="ECO:0000313" key="22">
    <source>
        <dbReference type="Proteomes" id="UP000023435"/>
    </source>
</evidence>
<keyword evidence="13 19" id="KW-0106">Calcium</keyword>
<evidence type="ECO:0000256" key="10">
    <source>
        <dbReference type="ARBA" id="ARBA00022723"/>
    </source>
</evidence>
<keyword evidence="11 20" id="KW-0732">Signal</keyword>
<evidence type="ECO:0000256" key="3">
    <source>
        <dbReference type="ARBA" id="ARBA00010525"/>
    </source>
</evidence>
<dbReference type="GO" id="GO:0008970">
    <property type="term" value="F:phospholipase A1 activity"/>
    <property type="evidence" value="ECO:0007669"/>
    <property type="project" value="UniProtKB-EC"/>
</dbReference>
<dbReference type="CDD" id="cd00541">
    <property type="entry name" value="OMPLA"/>
    <property type="match status" value="1"/>
</dbReference>
<feature type="binding site" description="in dimeric form" evidence="19">
    <location>
        <position position="223"/>
    </location>
    <ligand>
        <name>Ca(2+)</name>
        <dbReference type="ChEBI" id="CHEBI:29108"/>
        <label>1</label>
    </ligand>
</feature>
<dbReference type="RefSeq" id="WP_051547542.1">
    <property type="nucleotide sequence ID" value="NZ_JAJA02000001.1"/>
</dbReference>
<keyword evidence="8" id="KW-1134">Transmembrane beta strand</keyword>
<protein>
    <recommendedName>
        <fullName evidence="7 20">Phospholipase A1</fullName>
        <ecNumber evidence="5 20">3.1.1.32</ecNumber>
        <ecNumber evidence="6 20">3.1.1.4</ecNumber>
    </recommendedName>
    <alternativeName>
        <fullName evidence="20">Phosphatidylcholine 1-acylhydrolase</fullName>
    </alternativeName>
</protein>
<keyword evidence="10 19" id="KW-0479">Metal-binding</keyword>
<proteinExistence type="inferred from homology"/>
<comment type="similarity">
    <text evidence="3 20">Belongs to the phospholipase A1 family.</text>
</comment>
<feature type="chain" id="PRO_5019618968" description="Phospholipase A1" evidence="20">
    <location>
        <begin position="28"/>
        <end position="391"/>
    </location>
</feature>
<feature type="binding site" description="in dimeric form" evidence="19">
    <location>
        <position position="264"/>
    </location>
    <ligand>
        <name>Ca(2+)</name>
        <dbReference type="ChEBI" id="CHEBI:29108"/>
        <label>1</label>
    </ligand>
</feature>
<name>A0A120AFR0_9GAMM</name>
<dbReference type="InterPro" id="IPR036541">
    <property type="entry name" value="PLipase_A1_sf"/>
</dbReference>
<evidence type="ECO:0000256" key="6">
    <source>
        <dbReference type="ARBA" id="ARBA00013278"/>
    </source>
</evidence>
<dbReference type="EMBL" id="JAJA02000001">
    <property type="protein sequence ID" value="KWS03413.1"/>
    <property type="molecule type" value="Genomic_DNA"/>
</dbReference>
<evidence type="ECO:0000256" key="19">
    <source>
        <dbReference type="PIRSR" id="PIRSR603187-2"/>
    </source>
</evidence>
<gene>
    <name evidence="21" type="ORF">AZ78_0960</name>
</gene>
<sequence>MPYSPTAPSLRTALVLAATATPLLAFAQTGVQPATPEACLAINVDADRLACYDTALGRQAGDARQADIAAKEAKAIRKNLEVSDELAGEAKPSVRERARRAVAGNLFSHEEPLADAIANAGKGGLLDSRWELAKDSKLGLFNFRAYKPVYLLPAFWNSDPNELPHSPNPRNTVTEPQSLQSVEAKFQISFKTKAVENLFGDNGDVWLGYTQSSRWQVYNGDNSRPFRETNYEPEAMLVFRNNYHIGGWSGRMAAIGLNHQSNGRADPLSRSWNRVIGQVGLDRENWSILARPWWRISDGNDDDNPDIEDYMGRGDLTIVHRRGGHEFSLMARHSLRSGDRSHGALQFDWGFPIYNQLRGHLQVFDGYGESLIDYNHRATYIGLGVSLLEWY</sequence>
<keyword evidence="9" id="KW-0812">Transmembrane</keyword>
<comment type="function">
    <text evidence="20">Hydrolysis of phosphatidylcholine with phospholipase A2 (EC 3.1.1.4) and phospholipase A1 (EC 3.1.1.32) activities.</text>
</comment>
<evidence type="ECO:0000256" key="20">
    <source>
        <dbReference type="RuleBase" id="RU366027"/>
    </source>
</evidence>
<keyword evidence="14 20" id="KW-0442">Lipid degradation</keyword>
<evidence type="ECO:0000313" key="21">
    <source>
        <dbReference type="EMBL" id="KWS03413.1"/>
    </source>
</evidence>
<keyword evidence="22" id="KW-1185">Reference proteome</keyword>
<evidence type="ECO:0000256" key="14">
    <source>
        <dbReference type="ARBA" id="ARBA00022963"/>
    </source>
</evidence>
<evidence type="ECO:0000256" key="17">
    <source>
        <dbReference type="ARBA" id="ARBA00023237"/>
    </source>
</evidence>
<dbReference type="GO" id="GO:0005509">
    <property type="term" value="F:calcium ion binding"/>
    <property type="evidence" value="ECO:0007669"/>
    <property type="project" value="TreeGrafter"/>
</dbReference>
<evidence type="ECO:0000256" key="16">
    <source>
        <dbReference type="ARBA" id="ARBA00023136"/>
    </source>
</evidence>
<dbReference type="GO" id="GO:0016042">
    <property type="term" value="P:lipid catabolic process"/>
    <property type="evidence" value="ECO:0007669"/>
    <property type="project" value="UniProtKB-KW"/>
</dbReference>
<comment type="catalytic activity">
    <reaction evidence="1 20">
        <text>a 1,2-diacyl-sn-glycero-3-phosphocholine + H2O = a 2-acyl-sn-glycero-3-phosphocholine + a fatty acid + H(+)</text>
        <dbReference type="Rhea" id="RHEA:18689"/>
        <dbReference type="ChEBI" id="CHEBI:15377"/>
        <dbReference type="ChEBI" id="CHEBI:15378"/>
        <dbReference type="ChEBI" id="CHEBI:28868"/>
        <dbReference type="ChEBI" id="CHEBI:57643"/>
        <dbReference type="ChEBI" id="CHEBI:57875"/>
        <dbReference type="EC" id="3.1.1.32"/>
    </reaction>
</comment>
<evidence type="ECO:0000256" key="1">
    <source>
        <dbReference type="ARBA" id="ARBA00000111"/>
    </source>
</evidence>
<organism evidence="21 22">
    <name type="scientific">Lysobacter capsici AZ78</name>
    <dbReference type="NCBI Taxonomy" id="1444315"/>
    <lineage>
        <taxon>Bacteria</taxon>
        <taxon>Pseudomonadati</taxon>
        <taxon>Pseudomonadota</taxon>
        <taxon>Gammaproteobacteria</taxon>
        <taxon>Lysobacterales</taxon>
        <taxon>Lysobacteraceae</taxon>
        <taxon>Lysobacter</taxon>
    </lineage>
</organism>